<name>A0A160PEE5_9HYPH</name>
<accession>A0A160PEE5</accession>
<keyword evidence="2" id="KW-0285">Flavoprotein</keyword>
<dbReference type="Proteomes" id="UP000218288">
    <property type="component" value="Chromosome"/>
</dbReference>
<keyword evidence="5 7" id="KW-0503">Monooxygenase</keyword>
<comment type="cofactor">
    <cofactor evidence="1">
        <name>FAD</name>
        <dbReference type="ChEBI" id="CHEBI:57692"/>
    </cofactor>
</comment>
<dbReference type="AlphaFoldDB" id="A0A160PEE5"/>
<protein>
    <submittedName>
        <fullName evidence="7">FAD-binding monooxygenase</fullName>
    </submittedName>
</protein>
<sequence length="397" mass="42277">MPVTALSIAIVGAGIGGLTAALALSAAGHSVTLIERRTGFSEVGAGLQLSPNASAVLIGLGLGAALRRAGDEPPGVTVRALASGRVIGGIRLGPGMRERHGAPYYVLHRADLQTLLLDAVRGRPGIRLCVGREVSEVEETADGVGLTMKSIDGDRSESLRADLLVGADGVRSTLRQRFDARPLRLHRQAAWRAVIPREAAPEVLQGNETGLWLGRRRHVVHYPINGGKRLNVVAIVPEREGDEDWGRLGDPAVLRDHFPDAAGPLGELLSLPDTWVVWSLVDRPAVRPMARGRIALLGDAAHPVLPFLAQGAALAIEDAAVLASSLSGFASVPEALAAYAAARQPRVRAVQRAARRNGRFYHAGRLIGFARDTMMRRLGPEGMSARYAWVYGWHPPA</sequence>
<evidence type="ECO:0000256" key="4">
    <source>
        <dbReference type="ARBA" id="ARBA00023002"/>
    </source>
</evidence>
<keyword evidence="3" id="KW-0274">FAD</keyword>
<dbReference type="PANTHER" id="PTHR13789">
    <property type="entry name" value="MONOOXYGENASE"/>
    <property type="match status" value="1"/>
</dbReference>
<feature type="domain" description="FAD-binding" evidence="6">
    <location>
        <begin position="7"/>
        <end position="353"/>
    </location>
</feature>
<dbReference type="GO" id="GO:0071949">
    <property type="term" value="F:FAD binding"/>
    <property type="evidence" value="ECO:0007669"/>
    <property type="project" value="InterPro"/>
</dbReference>
<evidence type="ECO:0000256" key="2">
    <source>
        <dbReference type="ARBA" id="ARBA00022630"/>
    </source>
</evidence>
<dbReference type="InterPro" id="IPR050493">
    <property type="entry name" value="FAD-dep_Monooxygenase_BioMet"/>
</dbReference>
<evidence type="ECO:0000256" key="5">
    <source>
        <dbReference type="ARBA" id="ARBA00023033"/>
    </source>
</evidence>
<dbReference type="InterPro" id="IPR036188">
    <property type="entry name" value="FAD/NAD-bd_sf"/>
</dbReference>
<dbReference type="SUPFAM" id="SSF54373">
    <property type="entry name" value="FAD-linked reductases, C-terminal domain"/>
    <property type="match status" value="1"/>
</dbReference>
<organism evidence="7 8">
    <name type="scientific">Methylorubrum populi</name>
    <dbReference type="NCBI Taxonomy" id="223967"/>
    <lineage>
        <taxon>Bacteria</taxon>
        <taxon>Pseudomonadati</taxon>
        <taxon>Pseudomonadota</taxon>
        <taxon>Alphaproteobacteria</taxon>
        <taxon>Hyphomicrobiales</taxon>
        <taxon>Methylobacteriaceae</taxon>
        <taxon>Methylorubrum</taxon>
    </lineage>
</organism>
<dbReference type="EMBL" id="AP014809">
    <property type="protein sequence ID" value="BAU90916.1"/>
    <property type="molecule type" value="Genomic_DNA"/>
</dbReference>
<gene>
    <name evidence="7" type="ORF">MPPM_2311</name>
</gene>
<evidence type="ECO:0000256" key="3">
    <source>
        <dbReference type="ARBA" id="ARBA00022827"/>
    </source>
</evidence>
<evidence type="ECO:0000313" key="8">
    <source>
        <dbReference type="Proteomes" id="UP000218288"/>
    </source>
</evidence>
<reference evidence="7 8" key="1">
    <citation type="journal article" date="2016" name="Genome Announc.">
        <title>Complete Genome Sequence of Methylobacterium populi P-1M, Isolated from Pink-Pigmented Household Biofilm.</title>
        <authorList>
            <person name="Morohoshi T."/>
            <person name="Ikeda T."/>
        </authorList>
    </citation>
    <scope>NUCLEOTIDE SEQUENCE [LARGE SCALE GENOMIC DNA]</scope>
    <source>
        <strain evidence="7 8">P-1M</strain>
    </source>
</reference>
<evidence type="ECO:0000259" key="6">
    <source>
        <dbReference type="Pfam" id="PF01494"/>
    </source>
</evidence>
<evidence type="ECO:0000256" key="1">
    <source>
        <dbReference type="ARBA" id="ARBA00001974"/>
    </source>
</evidence>
<dbReference type="SUPFAM" id="SSF51905">
    <property type="entry name" value="FAD/NAD(P)-binding domain"/>
    <property type="match status" value="1"/>
</dbReference>
<dbReference type="Pfam" id="PF01494">
    <property type="entry name" value="FAD_binding_3"/>
    <property type="match status" value="1"/>
</dbReference>
<evidence type="ECO:0000313" key="7">
    <source>
        <dbReference type="EMBL" id="BAU90916.1"/>
    </source>
</evidence>
<dbReference type="PRINTS" id="PR00420">
    <property type="entry name" value="RNGMNOXGNASE"/>
</dbReference>
<dbReference type="PANTHER" id="PTHR13789:SF318">
    <property type="entry name" value="GERANYLGERANYL DIPHOSPHATE REDUCTASE"/>
    <property type="match status" value="1"/>
</dbReference>
<dbReference type="InterPro" id="IPR002938">
    <property type="entry name" value="FAD-bd"/>
</dbReference>
<keyword evidence="4" id="KW-0560">Oxidoreductase</keyword>
<proteinExistence type="predicted"/>
<dbReference type="Gene3D" id="3.50.50.60">
    <property type="entry name" value="FAD/NAD(P)-binding domain"/>
    <property type="match status" value="1"/>
</dbReference>
<dbReference type="GO" id="GO:0004497">
    <property type="term" value="F:monooxygenase activity"/>
    <property type="evidence" value="ECO:0007669"/>
    <property type="project" value="UniProtKB-KW"/>
</dbReference>